<gene>
    <name evidence="2" type="ORF">H1P_1710004</name>
</gene>
<dbReference type="PROSITE" id="PS51819">
    <property type="entry name" value="VOC"/>
    <property type="match status" value="1"/>
</dbReference>
<dbReference type="Pfam" id="PF00903">
    <property type="entry name" value="Glyoxalase"/>
    <property type="match status" value="1"/>
</dbReference>
<evidence type="ECO:0000313" key="2">
    <source>
        <dbReference type="EMBL" id="VEP12912.1"/>
    </source>
</evidence>
<dbReference type="InterPro" id="IPR037523">
    <property type="entry name" value="VOC_core"/>
</dbReference>
<dbReference type="PANTHER" id="PTHR21366">
    <property type="entry name" value="GLYOXALASE FAMILY PROTEIN"/>
    <property type="match status" value="1"/>
</dbReference>
<evidence type="ECO:0000313" key="3">
    <source>
        <dbReference type="Proteomes" id="UP000320055"/>
    </source>
</evidence>
<name>A0A563VNC6_9CYAN</name>
<dbReference type="InterPro" id="IPR029068">
    <property type="entry name" value="Glyas_Bleomycin-R_OHBP_Dase"/>
</dbReference>
<accession>A0A563VNC6</accession>
<keyword evidence="3" id="KW-1185">Reference proteome</keyword>
<proteinExistence type="predicted"/>
<feature type="domain" description="VOC" evidence="1">
    <location>
        <begin position="4"/>
        <end position="129"/>
    </location>
</feature>
<organism evidence="2 3">
    <name type="scientific">Hyella patelloides LEGE 07179</name>
    <dbReference type="NCBI Taxonomy" id="945734"/>
    <lineage>
        <taxon>Bacteria</taxon>
        <taxon>Bacillati</taxon>
        <taxon>Cyanobacteriota</taxon>
        <taxon>Cyanophyceae</taxon>
        <taxon>Pleurocapsales</taxon>
        <taxon>Hyellaceae</taxon>
        <taxon>Hyella</taxon>
    </lineage>
</organism>
<dbReference type="Proteomes" id="UP000320055">
    <property type="component" value="Unassembled WGS sequence"/>
</dbReference>
<dbReference type="EMBL" id="CAACVJ010000081">
    <property type="protein sequence ID" value="VEP12912.1"/>
    <property type="molecule type" value="Genomic_DNA"/>
</dbReference>
<sequence length="136" mass="15553">MKFDFAYTRLYVNDYNTCLQFYRDILGLKATFVSQIDRYAELTSGKTKLTIMCRTILKEYFGNQTLVSFGTKDDAIAVSLGVKNIDEACKYLEGKEVEIVSQPWNFKNWGIKLALVRDPEGNLIELIQESQMVGAE</sequence>
<dbReference type="AlphaFoldDB" id="A0A563VNC6"/>
<dbReference type="SUPFAM" id="SSF54593">
    <property type="entry name" value="Glyoxalase/Bleomycin resistance protein/Dihydroxybiphenyl dioxygenase"/>
    <property type="match status" value="1"/>
</dbReference>
<dbReference type="InterPro" id="IPR050383">
    <property type="entry name" value="GlyoxalaseI/FosfomycinResist"/>
</dbReference>
<dbReference type="OrthoDB" id="9796521at2"/>
<dbReference type="Gene3D" id="3.10.180.10">
    <property type="entry name" value="2,3-Dihydroxybiphenyl 1,2-Dioxygenase, domain 1"/>
    <property type="match status" value="1"/>
</dbReference>
<reference evidence="2 3" key="1">
    <citation type="submission" date="2019-01" db="EMBL/GenBank/DDBJ databases">
        <authorList>
            <person name="Brito A."/>
        </authorList>
    </citation>
    <scope>NUCLEOTIDE SEQUENCE [LARGE SCALE GENOMIC DNA]</scope>
    <source>
        <strain evidence="2">1</strain>
    </source>
</reference>
<dbReference type="PANTHER" id="PTHR21366:SF22">
    <property type="entry name" value="VOC DOMAIN-CONTAINING PROTEIN"/>
    <property type="match status" value="1"/>
</dbReference>
<evidence type="ECO:0000259" key="1">
    <source>
        <dbReference type="PROSITE" id="PS51819"/>
    </source>
</evidence>
<protein>
    <submittedName>
        <fullName evidence="2">Putative Glyoxalase</fullName>
    </submittedName>
</protein>
<dbReference type="RefSeq" id="WP_144871055.1">
    <property type="nucleotide sequence ID" value="NZ_LR213922.1"/>
</dbReference>
<dbReference type="InterPro" id="IPR004360">
    <property type="entry name" value="Glyas_Fos-R_dOase_dom"/>
</dbReference>